<comment type="pathway">
    <text evidence="1 13">Purine metabolism; IMP biosynthesis via de novo pathway; 5-amino-1-(5-phospho-D-ribosyl)imidazole from N(2)-formyl-N(1)-(5-phospho-D-ribosyl)glycinamide: step 2/2.</text>
</comment>
<dbReference type="CDD" id="cd02196">
    <property type="entry name" value="PurM"/>
    <property type="match status" value="1"/>
</dbReference>
<feature type="domain" description="PurM-like C-terminal" evidence="15">
    <location>
        <begin position="176"/>
        <end position="346"/>
    </location>
</feature>
<dbReference type="GO" id="GO:0004641">
    <property type="term" value="F:phosphoribosylformylglycinamidine cyclo-ligase activity"/>
    <property type="evidence" value="ECO:0007669"/>
    <property type="project" value="UniProtKB-UniRule"/>
</dbReference>
<dbReference type="Gene3D" id="3.30.1330.10">
    <property type="entry name" value="PurM-like, N-terminal domain"/>
    <property type="match status" value="1"/>
</dbReference>
<dbReference type="GO" id="GO:0004637">
    <property type="term" value="F:phosphoribosylamine-glycine ligase activity"/>
    <property type="evidence" value="ECO:0007669"/>
    <property type="project" value="TreeGrafter"/>
</dbReference>
<dbReference type="GO" id="GO:0046084">
    <property type="term" value="P:adenine biosynthetic process"/>
    <property type="evidence" value="ECO:0007669"/>
    <property type="project" value="TreeGrafter"/>
</dbReference>
<evidence type="ECO:0000256" key="10">
    <source>
        <dbReference type="ARBA" id="ARBA00032931"/>
    </source>
</evidence>
<proteinExistence type="inferred from homology"/>
<evidence type="ECO:0000256" key="4">
    <source>
        <dbReference type="ARBA" id="ARBA00020367"/>
    </source>
</evidence>
<comment type="caution">
    <text evidence="16">The sequence shown here is derived from an EMBL/GenBank/DDBJ whole genome shotgun (WGS) entry which is preliminary data.</text>
</comment>
<evidence type="ECO:0000256" key="2">
    <source>
        <dbReference type="ARBA" id="ARBA00010280"/>
    </source>
</evidence>
<evidence type="ECO:0000256" key="12">
    <source>
        <dbReference type="ARBA" id="ARBA00049057"/>
    </source>
</evidence>
<dbReference type="InterPro" id="IPR016188">
    <property type="entry name" value="PurM-like_N"/>
</dbReference>
<dbReference type="NCBIfam" id="TIGR00878">
    <property type="entry name" value="purM"/>
    <property type="match status" value="1"/>
</dbReference>
<dbReference type="GO" id="GO:0006189">
    <property type="term" value="P:'de novo' IMP biosynthetic process"/>
    <property type="evidence" value="ECO:0007669"/>
    <property type="project" value="UniProtKB-UniRule"/>
</dbReference>
<evidence type="ECO:0000259" key="14">
    <source>
        <dbReference type="Pfam" id="PF00586"/>
    </source>
</evidence>
<evidence type="ECO:0000256" key="11">
    <source>
        <dbReference type="ARBA" id="ARBA00033093"/>
    </source>
</evidence>
<keyword evidence="13" id="KW-0963">Cytoplasm</keyword>
<dbReference type="Proteomes" id="UP000078228">
    <property type="component" value="Unassembled WGS sequence"/>
</dbReference>
<keyword evidence="7 13" id="KW-0658">Purine biosynthesis</keyword>
<dbReference type="GO" id="GO:0005524">
    <property type="term" value="F:ATP binding"/>
    <property type="evidence" value="ECO:0007669"/>
    <property type="project" value="UniProtKB-KW"/>
</dbReference>
<evidence type="ECO:0000256" key="5">
    <source>
        <dbReference type="ARBA" id="ARBA00022598"/>
    </source>
</evidence>
<comment type="similarity">
    <text evidence="2 13">Belongs to the AIR synthase family.</text>
</comment>
<keyword evidence="8 13" id="KW-0067">ATP-binding</keyword>
<evidence type="ECO:0000313" key="16">
    <source>
        <dbReference type="EMBL" id="OAU96284.1"/>
    </source>
</evidence>
<dbReference type="eggNOG" id="COG0150">
    <property type="taxonomic scope" value="Bacteria"/>
</dbReference>
<dbReference type="PANTHER" id="PTHR10520:SF12">
    <property type="entry name" value="TRIFUNCTIONAL PURINE BIOSYNTHETIC PROTEIN ADENOSINE-3"/>
    <property type="match status" value="1"/>
</dbReference>
<accession>A0A198UJ13</accession>
<keyword evidence="5 13" id="KW-0436">Ligase</keyword>
<dbReference type="InterPro" id="IPR010918">
    <property type="entry name" value="PurM-like_C_dom"/>
</dbReference>
<dbReference type="PATRIC" id="fig|480.237.peg.1981"/>
<evidence type="ECO:0000256" key="1">
    <source>
        <dbReference type="ARBA" id="ARBA00004686"/>
    </source>
</evidence>
<dbReference type="UniPathway" id="UPA00074">
    <property type="reaction ID" value="UER00129"/>
</dbReference>
<evidence type="ECO:0000256" key="8">
    <source>
        <dbReference type="ARBA" id="ARBA00022840"/>
    </source>
</evidence>
<dbReference type="OrthoDB" id="9777881at2"/>
<name>A0A198UJ13_MORCA</name>
<dbReference type="FunFam" id="3.30.1330.10:FF:000001">
    <property type="entry name" value="Phosphoribosylformylglycinamidine cyclo-ligase"/>
    <property type="match status" value="1"/>
</dbReference>
<sequence length="348" mass="36919">MTDQTPLSYKDAGVDIDAGEALVARIKSVAKATSRPEVMGGLGGFGALCRIPTGYKSPLLVSGTDGVGTKLKLALQLNRHETIGQDLVAMCVNDLLVCGAEPLFFLDYYATGKLDVDTAATVIAGIGEGCQLANCALIGGETAEMPGMYQDEDYDLAGFCVGVVEESEVITGENVQKGDVLLALASSGVHSNGYSLVRKVIEVTNTDVNAHTLADGTQLADALMAPTRIYVKSVNALQKSLGNANIHAMAHITGGGLTENLPRVLPKNLAAQIDTSSWALPEVFQWLQHGGNIDTLEMYRTFNCGVGFILVIPADQAKQAMNKLTTEGEQVWRIGQIVERTDDVVVYA</sequence>
<dbReference type="GO" id="GO:0005829">
    <property type="term" value="C:cytosol"/>
    <property type="evidence" value="ECO:0007669"/>
    <property type="project" value="TreeGrafter"/>
</dbReference>
<dbReference type="Gene3D" id="3.90.650.10">
    <property type="entry name" value="PurM-like C-terminal domain"/>
    <property type="match status" value="1"/>
</dbReference>
<evidence type="ECO:0000256" key="7">
    <source>
        <dbReference type="ARBA" id="ARBA00022755"/>
    </source>
</evidence>
<dbReference type="HAMAP" id="MF_00741">
    <property type="entry name" value="AIRS"/>
    <property type="match status" value="1"/>
</dbReference>
<dbReference type="InterPro" id="IPR036676">
    <property type="entry name" value="PurM-like_C_sf"/>
</dbReference>
<evidence type="ECO:0000259" key="15">
    <source>
        <dbReference type="Pfam" id="PF02769"/>
    </source>
</evidence>
<dbReference type="FunFam" id="3.90.650.10:FF:000001">
    <property type="entry name" value="Phosphoribosylformylglycinamidine cyclo-ligase"/>
    <property type="match status" value="1"/>
</dbReference>
<gene>
    <name evidence="13" type="primary">purM</name>
    <name evidence="16" type="ORF">AO384_0972</name>
</gene>
<dbReference type="RefSeq" id="WP_064609704.1">
    <property type="nucleotide sequence ID" value="NZ_LXHB01000003.1"/>
</dbReference>
<evidence type="ECO:0000313" key="17">
    <source>
        <dbReference type="Proteomes" id="UP000078228"/>
    </source>
</evidence>
<evidence type="ECO:0000256" key="9">
    <source>
        <dbReference type="ARBA" id="ARBA00031908"/>
    </source>
</evidence>
<dbReference type="InterPro" id="IPR036921">
    <property type="entry name" value="PurM-like_N_sf"/>
</dbReference>
<comment type="subcellular location">
    <subcellularLocation>
        <location evidence="13">Cytoplasm</location>
    </subcellularLocation>
</comment>
<evidence type="ECO:0000256" key="13">
    <source>
        <dbReference type="HAMAP-Rule" id="MF_00741"/>
    </source>
</evidence>
<dbReference type="InterPro" id="IPR004733">
    <property type="entry name" value="PurM_cligase"/>
</dbReference>
<dbReference type="Pfam" id="PF02769">
    <property type="entry name" value="AIRS_C"/>
    <property type="match status" value="1"/>
</dbReference>
<comment type="catalytic activity">
    <reaction evidence="12 13">
        <text>2-formamido-N(1)-(5-O-phospho-beta-D-ribosyl)acetamidine + ATP = 5-amino-1-(5-phospho-beta-D-ribosyl)imidazole + ADP + phosphate + H(+)</text>
        <dbReference type="Rhea" id="RHEA:23032"/>
        <dbReference type="ChEBI" id="CHEBI:15378"/>
        <dbReference type="ChEBI" id="CHEBI:30616"/>
        <dbReference type="ChEBI" id="CHEBI:43474"/>
        <dbReference type="ChEBI" id="CHEBI:137981"/>
        <dbReference type="ChEBI" id="CHEBI:147287"/>
        <dbReference type="ChEBI" id="CHEBI:456216"/>
        <dbReference type="EC" id="6.3.3.1"/>
    </reaction>
</comment>
<protein>
    <recommendedName>
        <fullName evidence="4 13">Phosphoribosylformylglycinamidine cyclo-ligase</fullName>
        <ecNumber evidence="3 13">6.3.3.1</ecNumber>
    </recommendedName>
    <alternativeName>
        <fullName evidence="10 13">AIR synthase</fullName>
    </alternativeName>
    <alternativeName>
        <fullName evidence="11 13">AIRS</fullName>
    </alternativeName>
    <alternativeName>
        <fullName evidence="9 13">Phosphoribosyl-aminoimidazole synthetase</fullName>
    </alternativeName>
</protein>
<dbReference type="PANTHER" id="PTHR10520">
    <property type="entry name" value="TRIFUNCTIONAL PURINE BIOSYNTHETIC PROTEIN ADENOSINE-3-RELATED"/>
    <property type="match status" value="1"/>
</dbReference>
<reference evidence="16 17" key="1">
    <citation type="journal article" date="2016" name="Genome Biol. Evol.">
        <title>Comparative Genomic Analyses of the Moraxella catarrhalis Serosensitive and Seroresistant Lineages Demonstrate Their Independent Evolution.</title>
        <authorList>
            <person name="Earl J.P."/>
            <person name="de Vries S.P."/>
            <person name="Ahmed A."/>
            <person name="Powell E."/>
            <person name="Schultz M.P."/>
            <person name="Hermans P.W."/>
            <person name="Hill D.J."/>
            <person name="Zhou Z."/>
            <person name="Constantinidou C.I."/>
            <person name="Hu F.Z."/>
            <person name="Bootsma H.J."/>
            <person name="Ehrlich G.D."/>
        </authorList>
    </citation>
    <scope>NUCLEOTIDE SEQUENCE [LARGE SCALE GENOMIC DNA]</scope>
    <source>
        <strain evidence="16 17">Z7542</strain>
    </source>
</reference>
<dbReference type="AlphaFoldDB" id="A0A198UJ13"/>
<keyword evidence="17" id="KW-1185">Reference proteome</keyword>
<organism evidence="16 17">
    <name type="scientific">Moraxella catarrhalis</name>
    <name type="common">Branhamella catarrhalis</name>
    <dbReference type="NCBI Taxonomy" id="480"/>
    <lineage>
        <taxon>Bacteria</taxon>
        <taxon>Pseudomonadati</taxon>
        <taxon>Pseudomonadota</taxon>
        <taxon>Gammaproteobacteria</taxon>
        <taxon>Moraxellales</taxon>
        <taxon>Moraxellaceae</taxon>
        <taxon>Moraxella</taxon>
    </lineage>
</organism>
<dbReference type="EMBL" id="LXHC01000019">
    <property type="protein sequence ID" value="OAU96284.1"/>
    <property type="molecule type" value="Genomic_DNA"/>
</dbReference>
<evidence type="ECO:0000256" key="3">
    <source>
        <dbReference type="ARBA" id="ARBA00013047"/>
    </source>
</evidence>
<evidence type="ECO:0000256" key="6">
    <source>
        <dbReference type="ARBA" id="ARBA00022741"/>
    </source>
</evidence>
<feature type="domain" description="PurM-like N-terminal" evidence="14">
    <location>
        <begin position="60"/>
        <end position="164"/>
    </location>
</feature>
<keyword evidence="6 13" id="KW-0547">Nucleotide-binding</keyword>
<dbReference type="Pfam" id="PF00586">
    <property type="entry name" value="AIRS"/>
    <property type="match status" value="1"/>
</dbReference>
<dbReference type="SUPFAM" id="SSF56042">
    <property type="entry name" value="PurM C-terminal domain-like"/>
    <property type="match status" value="1"/>
</dbReference>
<dbReference type="SUPFAM" id="SSF55326">
    <property type="entry name" value="PurM N-terminal domain-like"/>
    <property type="match status" value="1"/>
</dbReference>
<dbReference type="EC" id="6.3.3.1" evidence="3 13"/>